<dbReference type="PANTHER" id="PTHR47129:SF1">
    <property type="entry name" value="NMRA-LIKE DOMAIN-CONTAINING PROTEIN"/>
    <property type="match status" value="1"/>
</dbReference>
<dbReference type="InterPro" id="IPR052718">
    <property type="entry name" value="NmrA-type_oxidoreductase"/>
</dbReference>
<protein>
    <submittedName>
        <fullName evidence="2">SDR family oxidoreductase</fullName>
    </submittedName>
</protein>
<reference evidence="2 3" key="1">
    <citation type="journal article" date="2019" name="Int. J. Syst. Evol. Microbiol.">
        <title>The Global Catalogue of Microorganisms (GCM) 10K type strain sequencing project: providing services to taxonomists for standard genome sequencing and annotation.</title>
        <authorList>
            <consortium name="The Broad Institute Genomics Platform"/>
            <consortium name="The Broad Institute Genome Sequencing Center for Infectious Disease"/>
            <person name="Wu L."/>
            <person name="Ma J."/>
        </authorList>
    </citation>
    <scope>NUCLEOTIDE SEQUENCE [LARGE SCALE GENOMIC DNA]</scope>
    <source>
        <strain evidence="2 3">JCM 14718</strain>
    </source>
</reference>
<dbReference type="Pfam" id="PF13460">
    <property type="entry name" value="NAD_binding_10"/>
    <property type="match status" value="1"/>
</dbReference>
<name>A0ABN2I155_9ACTN</name>
<sequence length="283" mass="29309">MIVVTGATGQLGRLVIEGLRAKVPADQIVAAVRTPEKAADLGVQVREADYGKPATLAAAFAGADQVLLISSSEVGQRIPQHTAVVEAAQQAGVKHLIYTSAPKADDTALVLAPDHAATERIIRASGLPFTFLRNGWYTENYAQKVQDGVARGSFAGSAGQGAVATATRADYAAAAVAVLTSDGHDGRVYELSGDHAWTYADLAETIAQAAGKAVTYEDLTPDAHRTALAAAGLPEPVVELVVGLDRNTADGLLGQTSGELRALIGRPTTPYQDTVAQMVKSLG</sequence>
<evidence type="ECO:0000259" key="1">
    <source>
        <dbReference type="Pfam" id="PF13460"/>
    </source>
</evidence>
<dbReference type="Gene3D" id="3.40.50.720">
    <property type="entry name" value="NAD(P)-binding Rossmann-like Domain"/>
    <property type="match status" value="1"/>
</dbReference>
<keyword evidence="3" id="KW-1185">Reference proteome</keyword>
<dbReference type="InterPro" id="IPR036291">
    <property type="entry name" value="NAD(P)-bd_dom_sf"/>
</dbReference>
<dbReference type="InterPro" id="IPR016040">
    <property type="entry name" value="NAD(P)-bd_dom"/>
</dbReference>
<dbReference type="Gene3D" id="3.90.25.10">
    <property type="entry name" value="UDP-galactose 4-epimerase, domain 1"/>
    <property type="match status" value="1"/>
</dbReference>
<dbReference type="PANTHER" id="PTHR47129">
    <property type="entry name" value="QUINONE OXIDOREDUCTASE 2"/>
    <property type="match status" value="1"/>
</dbReference>
<gene>
    <name evidence="2" type="ORF">GCM10009765_52730</name>
</gene>
<dbReference type="RefSeq" id="WP_163566746.1">
    <property type="nucleotide sequence ID" value="NZ_BAAANY010000020.1"/>
</dbReference>
<organism evidence="2 3">
    <name type="scientific">Fodinicola feengrottensis</name>
    <dbReference type="NCBI Taxonomy" id="435914"/>
    <lineage>
        <taxon>Bacteria</taxon>
        <taxon>Bacillati</taxon>
        <taxon>Actinomycetota</taxon>
        <taxon>Actinomycetes</taxon>
        <taxon>Mycobacteriales</taxon>
        <taxon>Fodinicola</taxon>
    </lineage>
</organism>
<feature type="domain" description="NAD(P)-binding" evidence="1">
    <location>
        <begin position="6"/>
        <end position="181"/>
    </location>
</feature>
<dbReference type="EMBL" id="BAAANY010000020">
    <property type="protein sequence ID" value="GAA1696848.1"/>
    <property type="molecule type" value="Genomic_DNA"/>
</dbReference>
<evidence type="ECO:0000313" key="2">
    <source>
        <dbReference type="EMBL" id="GAA1696848.1"/>
    </source>
</evidence>
<dbReference type="CDD" id="cd05269">
    <property type="entry name" value="TMR_SDR_a"/>
    <property type="match status" value="1"/>
</dbReference>
<accession>A0ABN2I155</accession>
<proteinExistence type="predicted"/>
<dbReference type="Proteomes" id="UP001500618">
    <property type="component" value="Unassembled WGS sequence"/>
</dbReference>
<evidence type="ECO:0000313" key="3">
    <source>
        <dbReference type="Proteomes" id="UP001500618"/>
    </source>
</evidence>
<dbReference type="SUPFAM" id="SSF51735">
    <property type="entry name" value="NAD(P)-binding Rossmann-fold domains"/>
    <property type="match status" value="1"/>
</dbReference>
<comment type="caution">
    <text evidence="2">The sequence shown here is derived from an EMBL/GenBank/DDBJ whole genome shotgun (WGS) entry which is preliminary data.</text>
</comment>